<dbReference type="SUPFAM" id="SSF48452">
    <property type="entry name" value="TPR-like"/>
    <property type="match status" value="1"/>
</dbReference>
<organism evidence="1 2">
    <name type="scientific">Bergeyella zoohelcum</name>
    <dbReference type="NCBI Taxonomy" id="1015"/>
    <lineage>
        <taxon>Bacteria</taxon>
        <taxon>Pseudomonadati</taxon>
        <taxon>Bacteroidota</taxon>
        <taxon>Flavobacteriia</taxon>
        <taxon>Flavobacteriales</taxon>
        <taxon>Weeksellaceae</taxon>
        <taxon>Bergeyella</taxon>
    </lineage>
</organism>
<dbReference type="AlphaFoldDB" id="A0A380ZUM3"/>
<sequence length="887" mass="103946">MKKIIMSLGVLAISYSEIKACTDYDIDGEYFNLFTQSIIKDKSFVPFLLTYSNRFYDHIHYEVPDDNLLQWQKFFGGKLNYQEVKTLVFNVTNEELHTYKKGNTAHAVLAKLGSYAQYAEAIDYLMKAKELEPYMRISLGNSSDDIYYYSEFEKAQTVDELNKESVIQELKERYYSVRNPEIKLRYAYQIVRFLHYKRAHQESVQAFEELVQPLKQKSAIYYLALDQYAGALSGLNRKAEANAAFFQVFIHSNHHRDNAFLSMKMTSEEDFNTLLEGAKSNEEKAMAYFLLGYDSFSNPMAQLDNIYNIDPNSELIKVLVARAVNELERSYLPAYYYSDEWKEGGQSEKGTKETSTTAENKEEIGFFGRIWNFFKGFFSSKKDTTGKPEKRSDKELMNHPNRLPVKQVEGKIEEKYNYISDLKDFVSKQKKKSDDVYWEIVEAYIHFLQKDYKESTAILAAIKTDNPEYKEQIQRMQMVNEIVGQPKIDADFEELLIKKYPELFVEEKSDQENDYLYSHNSTADFVRDIFANRYYLQGEYGKSFLMANPLSNLQYSLEAELVKSLQAFYKKKNKTQFEEAVLAKKIDISGDVDAFFNVIFGDLEMKAGNFAQAKEYYQKSKNFTGIPRMEYIYNEKTDRYSQEKKTYEGQQYDGFHHISFLVFGHNIWESYESPEHESMKAESFSFPFIKNKMTKLELADALVQLEKIGKGSGVEASQANQLIGNVMYNTSILGYYRHLFVLDIDNSQGGKYHFIDVKNRKANQYYYKNFTLDRGNIPQDNFDIAIRYYQKALKHAQNDEQKARILFQMASAEQGKYYQWEATQHFKADYDDPNWSKKNEAFLQSLTDKKYAEYKTYFTTMKKDFSHTKVVDELRSSCSYFDSFMQK</sequence>
<accession>A0A380ZUM3</accession>
<name>A0A380ZUM3_9FLAO</name>
<dbReference type="Proteomes" id="UP000255515">
    <property type="component" value="Unassembled WGS sequence"/>
</dbReference>
<reference evidence="1 2" key="1">
    <citation type="submission" date="2018-06" db="EMBL/GenBank/DDBJ databases">
        <authorList>
            <consortium name="Pathogen Informatics"/>
            <person name="Doyle S."/>
        </authorList>
    </citation>
    <scope>NUCLEOTIDE SEQUENCE [LARGE SCALE GENOMIC DNA]</scope>
    <source>
        <strain evidence="1 2">NCTC11661</strain>
    </source>
</reference>
<evidence type="ECO:0000313" key="1">
    <source>
        <dbReference type="EMBL" id="SUV52436.1"/>
    </source>
</evidence>
<dbReference type="RefSeq" id="WP_002665113.1">
    <property type="nucleotide sequence ID" value="NZ_UFTJ01000003.1"/>
</dbReference>
<gene>
    <name evidence="1" type="ORF">NCTC11661_01574</name>
</gene>
<protein>
    <recommendedName>
        <fullName evidence="3">Tetratricopeptide repeat</fullName>
    </recommendedName>
</protein>
<dbReference type="EMBL" id="UFTJ01000003">
    <property type="protein sequence ID" value="SUV52436.1"/>
    <property type="molecule type" value="Genomic_DNA"/>
</dbReference>
<evidence type="ECO:0000313" key="2">
    <source>
        <dbReference type="Proteomes" id="UP000255515"/>
    </source>
</evidence>
<dbReference type="InterPro" id="IPR011990">
    <property type="entry name" value="TPR-like_helical_dom_sf"/>
</dbReference>
<proteinExistence type="predicted"/>
<evidence type="ECO:0008006" key="3">
    <source>
        <dbReference type="Google" id="ProtNLM"/>
    </source>
</evidence>